<evidence type="ECO:0000313" key="3">
    <source>
        <dbReference type="EMBL" id="BAJ50660.1"/>
    </source>
</evidence>
<feature type="transmembrane region" description="Helical" evidence="1">
    <location>
        <begin position="54"/>
        <end position="77"/>
    </location>
</feature>
<evidence type="ECO:0000256" key="1">
    <source>
        <dbReference type="SAM" id="Phobius"/>
    </source>
</evidence>
<dbReference type="AlphaFoldDB" id="E6N672"/>
<evidence type="ECO:0008006" key="5">
    <source>
        <dbReference type="Google" id="ProtNLM"/>
    </source>
</evidence>
<protein>
    <recommendedName>
        <fullName evidence="5">ECF transporter S component</fullName>
    </recommendedName>
</protein>
<feature type="transmembrane region" description="Helical" evidence="1">
    <location>
        <begin position="116"/>
        <end position="139"/>
    </location>
</feature>
<dbReference type="KEGG" id="csu:CSUB_C0802"/>
<feature type="transmembrane region" description="Helical" evidence="1">
    <location>
        <begin position="160"/>
        <end position="184"/>
    </location>
</feature>
<feature type="transmembrane region" description="Helical" evidence="1">
    <location>
        <begin position="84"/>
        <end position="104"/>
    </location>
</feature>
<dbReference type="EMBL" id="BA000048">
    <property type="protein sequence ID" value="BAJ50660.1"/>
    <property type="molecule type" value="Genomic_DNA"/>
</dbReference>
<keyword evidence="1" id="KW-0472">Membrane</keyword>
<reference evidence="2 4" key="2">
    <citation type="journal article" date="2011" name="Nucleic Acids Res.">
        <title>Insights into the evolution of Archaea and eukaryotic protein modifier systems revealed by the genome of a novel archaeal group.</title>
        <authorList>
            <person name="Nunoura T."/>
            <person name="Takaki Y."/>
            <person name="Kakuta J."/>
            <person name="Nishi S."/>
            <person name="Sugahara J."/>
            <person name="Kazama H."/>
            <person name="Chee G."/>
            <person name="Hattori M."/>
            <person name="Kanai A."/>
            <person name="Atomi H."/>
            <person name="Takai K."/>
            <person name="Takami H."/>
        </authorList>
    </citation>
    <scope>NUCLEOTIDE SEQUENCE [LARGE SCALE GENOMIC DNA]</scope>
</reference>
<keyword evidence="1" id="KW-0812">Transmembrane</keyword>
<reference evidence="2 4" key="1">
    <citation type="journal article" date="2005" name="Environ. Microbiol.">
        <title>Genetic and functional properties of uncultivated thermophilic crenarchaeotes from a subsurface gold mine as revealed by analysis of genome fragments.</title>
        <authorList>
            <person name="Nunoura T."/>
            <person name="Hirayama H."/>
            <person name="Takami H."/>
            <person name="Oida H."/>
            <person name="Nishi S."/>
            <person name="Shimamura S."/>
            <person name="Suzuki Y."/>
            <person name="Inagaki F."/>
            <person name="Takai K."/>
            <person name="Nealson K.H."/>
            <person name="Horikoshi K."/>
        </authorList>
    </citation>
    <scope>NUCLEOTIDE SEQUENCE [LARGE SCALE GENOMIC DNA]</scope>
</reference>
<dbReference type="STRING" id="311458.CSUB_C0802"/>
<name>E6N672_CALS0</name>
<dbReference type="EMBL" id="AP011846">
    <property type="protein sequence ID" value="BAJ47791.1"/>
    <property type="molecule type" value="Genomic_DNA"/>
</dbReference>
<gene>
    <name evidence="3" type="ORF">CSUB_C0802</name>
    <name evidence="2" type="ORF">HGMM_F39F10C41</name>
</gene>
<evidence type="ECO:0000313" key="4">
    <source>
        <dbReference type="Proteomes" id="UP000008120"/>
    </source>
</evidence>
<organism evidence="2 4">
    <name type="scientific">Caldiarchaeum subterraneum</name>
    <dbReference type="NCBI Taxonomy" id="311458"/>
    <lineage>
        <taxon>Archaea</taxon>
        <taxon>Nitrososphaerota</taxon>
        <taxon>Candidatus Caldarchaeales</taxon>
        <taxon>Candidatus Caldarchaeaceae</taxon>
        <taxon>Candidatus Caldarchaeum</taxon>
    </lineage>
</organism>
<dbReference type="Proteomes" id="UP000008120">
    <property type="component" value="Chromosome"/>
</dbReference>
<proteinExistence type="predicted"/>
<dbReference type="BioCyc" id="CCAL311458:G131R-815-MONOMER"/>
<sequence length="208" mass="22281">MMNNIQRLALASSFAALAYVMGLAPASVPFPLLPFLRFDLAEIPDMLSFLLLGWRYGLVTALAHWYALVITATGVFAPPPIPQLMKLTAVLSMFLGVYAGLWAARRLGRGKVVLSTVGGVLMRAGVMAPVTFALYYLLFPQIYLPFGKKALSAVGFVAETDLAVALLITGLTALFNAISAAYLIPLSHGLVKTLQKALGPRLATAEKQ</sequence>
<accession>E6N672</accession>
<evidence type="ECO:0000313" key="2">
    <source>
        <dbReference type="EMBL" id="BAJ47791.1"/>
    </source>
</evidence>
<dbReference type="Gene3D" id="1.10.1760.20">
    <property type="match status" value="1"/>
</dbReference>
<keyword evidence="1" id="KW-1133">Transmembrane helix</keyword>